<evidence type="ECO:0000313" key="3">
    <source>
        <dbReference type="EMBL" id="CDS23109.1"/>
    </source>
</evidence>
<evidence type="ECO:0000259" key="2">
    <source>
        <dbReference type="Pfam" id="PF25999"/>
    </source>
</evidence>
<dbReference type="Pfam" id="PF25999">
    <property type="entry name" value="SYNRG_C"/>
    <property type="match status" value="1"/>
</dbReference>
<reference evidence="3 4" key="1">
    <citation type="journal article" date="2013" name="Nature">
        <title>The genomes of four tapeworm species reveal adaptations to parasitism.</title>
        <authorList>
            <person name="Tsai I.J."/>
            <person name="Zarowiecki M."/>
            <person name="Holroyd N."/>
            <person name="Garciarrubio A."/>
            <person name="Sanchez-Flores A."/>
            <person name="Brooks K.L."/>
            <person name="Tracey A."/>
            <person name="Bobes R.J."/>
            <person name="Fragoso G."/>
            <person name="Sciutto E."/>
            <person name="Aslett M."/>
            <person name="Beasley H."/>
            <person name="Bennett H.M."/>
            <person name="Cai J."/>
            <person name="Camicia F."/>
            <person name="Clark R."/>
            <person name="Cucher M."/>
            <person name="De Silva N."/>
            <person name="Day T.A."/>
            <person name="Deplazes P."/>
            <person name="Estrada K."/>
            <person name="Fernandez C."/>
            <person name="Holland P.W."/>
            <person name="Hou J."/>
            <person name="Hu S."/>
            <person name="Huckvale T."/>
            <person name="Hung S.S."/>
            <person name="Kamenetzky L."/>
            <person name="Keane J.A."/>
            <person name="Kiss F."/>
            <person name="Koziol U."/>
            <person name="Lambert O."/>
            <person name="Liu K."/>
            <person name="Luo X."/>
            <person name="Luo Y."/>
            <person name="Macchiaroli N."/>
            <person name="Nichol S."/>
            <person name="Paps J."/>
            <person name="Parkinson J."/>
            <person name="Pouchkina-Stantcheva N."/>
            <person name="Riddiford N."/>
            <person name="Rosenzvit M."/>
            <person name="Salinas G."/>
            <person name="Wasmuth J.D."/>
            <person name="Zamanian M."/>
            <person name="Zheng Y."/>
            <person name="Cai X."/>
            <person name="Soberon X."/>
            <person name="Olson P.D."/>
            <person name="Laclette J.P."/>
            <person name="Brehm K."/>
            <person name="Berriman M."/>
            <person name="Garciarrubio A."/>
            <person name="Bobes R.J."/>
            <person name="Fragoso G."/>
            <person name="Sanchez-Flores A."/>
            <person name="Estrada K."/>
            <person name="Cevallos M.A."/>
            <person name="Morett E."/>
            <person name="Gonzalez V."/>
            <person name="Portillo T."/>
            <person name="Ochoa-Leyva A."/>
            <person name="Jose M.V."/>
            <person name="Sciutto E."/>
            <person name="Landa A."/>
            <person name="Jimenez L."/>
            <person name="Valdes V."/>
            <person name="Carrero J.C."/>
            <person name="Larralde C."/>
            <person name="Morales-Montor J."/>
            <person name="Limon-Lason J."/>
            <person name="Soberon X."/>
            <person name="Laclette J.P."/>
        </authorList>
    </citation>
    <scope>NUCLEOTIDE SEQUENCE [LARGE SCALE GENOMIC DNA]</scope>
</reference>
<dbReference type="InterPro" id="IPR039656">
    <property type="entry name" value="SYNRG"/>
</dbReference>
<dbReference type="WBParaSite" id="EgrG_001087100">
    <property type="protein sequence ID" value="EgrG_001087100"/>
    <property type="gene ID" value="EgrG_001087100"/>
</dbReference>
<sequence length="438" mass="48200">MDNQQQENQRRNFAITKSRLQHMKHDPSVSIDDFISKMLVSSSNFAGKSSWSPKFPHKSPHLEAQRPAFNPSFSNPKLESNFISDDTWNNFKSSFDKSTLMQPMTIKGDKVFNFDADFGGFTSFESTDQTSTPNLILPPAFDLSSLSSSSFQSSVVTPIDVPTSSHSNQTSDPSGPLDEFSDFVGSRLPSTPSVTKKSPLSLHVIKTAKYVDPSPAPALPKEQLVSESALNETDPEDGFEDFQACAYESPSTVEQIQRQLPTEEWLKCLSECRSMLSESASILSSLVTDSDVDAFVATPRGNEFILELIEIYGIIQRIRLAASLNDLLDSQLQAVFNQIDRVWGDLARFVKNQDHKLTLKRRLVQSVEAATTVDPLSVEPNCGVCVTPVPASSTSSSPTVEAEPGTAVISLAGRVYHASCANLWVNRIELSLPSLRVR</sequence>
<organism evidence="3">
    <name type="scientific">Echinococcus granulosus</name>
    <name type="common">Hydatid tapeworm</name>
    <dbReference type="NCBI Taxonomy" id="6210"/>
    <lineage>
        <taxon>Eukaryota</taxon>
        <taxon>Metazoa</taxon>
        <taxon>Spiralia</taxon>
        <taxon>Lophotrochozoa</taxon>
        <taxon>Platyhelminthes</taxon>
        <taxon>Cestoda</taxon>
        <taxon>Eucestoda</taxon>
        <taxon>Cyclophyllidea</taxon>
        <taxon>Taeniidae</taxon>
        <taxon>Echinococcus</taxon>
        <taxon>Echinococcus granulosus group</taxon>
    </lineage>
</organism>
<name>A0A068WTG5_ECHGR</name>
<feature type="compositionally biased region" description="Polar residues" evidence="1">
    <location>
        <begin position="162"/>
        <end position="173"/>
    </location>
</feature>
<dbReference type="PANTHER" id="PTHR15463">
    <property type="entry name" value="AP1 GAMMA SUBUNIT BINDING PROTEIN 1"/>
    <property type="match status" value="1"/>
</dbReference>
<feature type="region of interest" description="Disordered" evidence="1">
    <location>
        <begin position="157"/>
        <end position="180"/>
    </location>
</feature>
<dbReference type="Proteomes" id="UP000492820">
    <property type="component" value="Unassembled WGS sequence"/>
</dbReference>
<evidence type="ECO:0000313" key="5">
    <source>
        <dbReference type="WBParaSite" id="EgrG_001087100"/>
    </source>
</evidence>
<dbReference type="PANTHER" id="PTHR15463:SF2">
    <property type="entry name" value="SYNERGIN GAMMA"/>
    <property type="match status" value="1"/>
</dbReference>
<dbReference type="OrthoDB" id="6270527at2759"/>
<dbReference type="EMBL" id="LK028589">
    <property type="protein sequence ID" value="CDS23109.1"/>
    <property type="molecule type" value="Genomic_DNA"/>
</dbReference>
<proteinExistence type="predicted"/>
<reference evidence="3" key="2">
    <citation type="submission" date="2014-06" db="EMBL/GenBank/DDBJ databases">
        <authorList>
            <person name="Aslett M."/>
        </authorList>
    </citation>
    <scope>NUCLEOTIDE SEQUENCE</scope>
</reference>
<evidence type="ECO:0000256" key="1">
    <source>
        <dbReference type="SAM" id="MobiDB-lite"/>
    </source>
</evidence>
<dbReference type="InterPro" id="IPR059024">
    <property type="entry name" value="SYNRG_C"/>
</dbReference>
<gene>
    <name evidence="3" type="ORF">EgrG_001087100</name>
</gene>
<evidence type="ECO:0000313" key="4">
    <source>
        <dbReference type="Proteomes" id="UP000492820"/>
    </source>
</evidence>
<reference evidence="5" key="3">
    <citation type="submission" date="2020-10" db="UniProtKB">
        <authorList>
            <consortium name="WormBaseParasite"/>
        </authorList>
    </citation>
    <scope>IDENTIFICATION</scope>
</reference>
<dbReference type="AlphaFoldDB" id="A0A068WTG5"/>
<accession>A0A068WTG5</accession>
<protein>
    <submittedName>
        <fullName evidence="3 5">Synergin gamma</fullName>
    </submittedName>
</protein>
<feature type="domain" description="Synergin gamma C-terminal" evidence="2">
    <location>
        <begin position="258"/>
        <end position="435"/>
    </location>
</feature>
<dbReference type="GO" id="GO:0030130">
    <property type="term" value="C:clathrin coat of trans-Golgi network vesicle"/>
    <property type="evidence" value="ECO:0007669"/>
    <property type="project" value="TreeGrafter"/>
</dbReference>